<reference evidence="1" key="2">
    <citation type="journal article" date="2020" name="Nat. Commun.">
        <title>Large-scale genome sequencing of mycorrhizal fungi provides insights into the early evolution of symbiotic traits.</title>
        <authorList>
            <person name="Miyauchi S."/>
            <person name="Kiss E."/>
            <person name="Kuo A."/>
            <person name="Drula E."/>
            <person name="Kohler A."/>
            <person name="Sanchez-Garcia M."/>
            <person name="Morin E."/>
            <person name="Andreopoulos B."/>
            <person name="Barry K.W."/>
            <person name="Bonito G."/>
            <person name="Buee M."/>
            <person name="Carver A."/>
            <person name="Chen C."/>
            <person name="Cichocki N."/>
            <person name="Clum A."/>
            <person name="Culley D."/>
            <person name="Crous P.W."/>
            <person name="Fauchery L."/>
            <person name="Girlanda M."/>
            <person name="Hayes R.D."/>
            <person name="Keri Z."/>
            <person name="LaButti K."/>
            <person name="Lipzen A."/>
            <person name="Lombard V."/>
            <person name="Magnuson J."/>
            <person name="Maillard F."/>
            <person name="Murat C."/>
            <person name="Nolan M."/>
            <person name="Ohm R.A."/>
            <person name="Pangilinan J."/>
            <person name="Pereira M.F."/>
            <person name="Perotto S."/>
            <person name="Peter M."/>
            <person name="Pfister S."/>
            <person name="Riley R."/>
            <person name="Sitrit Y."/>
            <person name="Stielow J.B."/>
            <person name="Szollosi G."/>
            <person name="Zifcakova L."/>
            <person name="Stursova M."/>
            <person name="Spatafora J.W."/>
            <person name="Tedersoo L."/>
            <person name="Vaario L.M."/>
            <person name="Yamada A."/>
            <person name="Yan M."/>
            <person name="Wang P."/>
            <person name="Xu J."/>
            <person name="Bruns T."/>
            <person name="Baldrian P."/>
            <person name="Vilgalys R."/>
            <person name="Dunand C."/>
            <person name="Henrissat B."/>
            <person name="Grigoriev I.V."/>
            <person name="Hibbett D."/>
            <person name="Nagy L.G."/>
            <person name="Martin F.M."/>
        </authorList>
    </citation>
    <scope>NUCLEOTIDE SEQUENCE</scope>
    <source>
        <strain evidence="1">BED1</strain>
    </source>
</reference>
<proteinExistence type="predicted"/>
<name>A0AAD4BJI2_BOLED</name>
<dbReference type="AlphaFoldDB" id="A0AAD4BJI2"/>
<comment type="caution">
    <text evidence="1">The sequence shown here is derived from an EMBL/GenBank/DDBJ whole genome shotgun (WGS) entry which is preliminary data.</text>
</comment>
<keyword evidence="2" id="KW-1185">Reference proteome</keyword>
<dbReference type="Proteomes" id="UP001194468">
    <property type="component" value="Unassembled WGS sequence"/>
</dbReference>
<organism evidence="1 2">
    <name type="scientific">Boletus edulis BED1</name>
    <dbReference type="NCBI Taxonomy" id="1328754"/>
    <lineage>
        <taxon>Eukaryota</taxon>
        <taxon>Fungi</taxon>
        <taxon>Dikarya</taxon>
        <taxon>Basidiomycota</taxon>
        <taxon>Agaricomycotina</taxon>
        <taxon>Agaricomycetes</taxon>
        <taxon>Agaricomycetidae</taxon>
        <taxon>Boletales</taxon>
        <taxon>Boletineae</taxon>
        <taxon>Boletaceae</taxon>
        <taxon>Boletoideae</taxon>
        <taxon>Boletus</taxon>
    </lineage>
</organism>
<sequence length="266" mass="29836">MANLMRTAKPPSVWTKNDLAAYHIECHSQDPPTFFGLESLPEPKVDPELLTTLDYKHATTTQIDSLLRGIDDVMKPSSDYSKVLNFTLKLFKFLYKDFPLSVSSRDPLGLCICGERRWTEVGVGIVSHSKHDRDMVLVSRLDNVKRFRQSQSPDAQAQLVAQALAAFSNNNEQRVEAGRIPLDTQIILGIMIVGTTPIFYRIPVTRDLIEHIAQGTYPPPPNATYVTCCQPPVPRPDCLYSEGMKPLDSRYQILSCYEASKPIIGI</sequence>
<reference evidence="1" key="1">
    <citation type="submission" date="2019-10" db="EMBL/GenBank/DDBJ databases">
        <authorList>
            <consortium name="DOE Joint Genome Institute"/>
            <person name="Kuo A."/>
            <person name="Miyauchi S."/>
            <person name="Kiss E."/>
            <person name="Drula E."/>
            <person name="Kohler A."/>
            <person name="Sanchez-Garcia M."/>
            <person name="Andreopoulos B."/>
            <person name="Barry K.W."/>
            <person name="Bonito G."/>
            <person name="Buee M."/>
            <person name="Carver A."/>
            <person name="Chen C."/>
            <person name="Cichocki N."/>
            <person name="Clum A."/>
            <person name="Culley D."/>
            <person name="Crous P.W."/>
            <person name="Fauchery L."/>
            <person name="Girlanda M."/>
            <person name="Hayes R."/>
            <person name="Keri Z."/>
            <person name="LaButti K."/>
            <person name="Lipzen A."/>
            <person name="Lombard V."/>
            <person name="Magnuson J."/>
            <person name="Maillard F."/>
            <person name="Morin E."/>
            <person name="Murat C."/>
            <person name="Nolan M."/>
            <person name="Ohm R."/>
            <person name="Pangilinan J."/>
            <person name="Pereira M."/>
            <person name="Perotto S."/>
            <person name="Peter M."/>
            <person name="Riley R."/>
            <person name="Sitrit Y."/>
            <person name="Stielow B."/>
            <person name="Szollosi G."/>
            <person name="Zifcakova L."/>
            <person name="Stursova M."/>
            <person name="Spatafora J.W."/>
            <person name="Tedersoo L."/>
            <person name="Vaario L.-M."/>
            <person name="Yamada A."/>
            <person name="Yan M."/>
            <person name="Wang P."/>
            <person name="Xu J."/>
            <person name="Bruns T."/>
            <person name="Baldrian P."/>
            <person name="Vilgalys R."/>
            <person name="Henrissat B."/>
            <person name="Grigoriev I.V."/>
            <person name="Hibbett D."/>
            <person name="Nagy L.G."/>
            <person name="Martin F.M."/>
        </authorList>
    </citation>
    <scope>NUCLEOTIDE SEQUENCE</scope>
    <source>
        <strain evidence="1">BED1</strain>
    </source>
</reference>
<gene>
    <name evidence="1" type="ORF">L210DRAFT_3507590</name>
</gene>
<accession>A0AAD4BJI2</accession>
<protein>
    <submittedName>
        <fullName evidence="1">Uncharacterized protein</fullName>
    </submittedName>
</protein>
<evidence type="ECO:0000313" key="1">
    <source>
        <dbReference type="EMBL" id="KAF8432271.1"/>
    </source>
</evidence>
<dbReference type="EMBL" id="WHUW01000042">
    <property type="protein sequence ID" value="KAF8432271.1"/>
    <property type="molecule type" value="Genomic_DNA"/>
</dbReference>
<evidence type="ECO:0000313" key="2">
    <source>
        <dbReference type="Proteomes" id="UP001194468"/>
    </source>
</evidence>